<evidence type="ECO:0000259" key="3">
    <source>
        <dbReference type="Pfam" id="PF25441"/>
    </source>
</evidence>
<dbReference type="Gene3D" id="3.90.550.10">
    <property type="entry name" value="Spore Coat Polysaccharide Biosynthesis Protein SpsA, Chain A"/>
    <property type="match status" value="1"/>
</dbReference>
<evidence type="ECO:0000313" key="5">
    <source>
        <dbReference type="Proteomes" id="UP001558713"/>
    </source>
</evidence>
<dbReference type="InterPro" id="IPR029044">
    <property type="entry name" value="Nucleotide-diphossugar_trans"/>
</dbReference>
<dbReference type="InterPro" id="IPR039741">
    <property type="entry name" value="UDP-sugar_pyrophosphorylase"/>
</dbReference>
<dbReference type="EMBL" id="JBANAX010000462">
    <property type="protein sequence ID" value="KAL1207932.1"/>
    <property type="molecule type" value="Genomic_DNA"/>
</dbReference>
<evidence type="ECO:0000313" key="4">
    <source>
        <dbReference type="EMBL" id="KAL1207932.1"/>
    </source>
</evidence>
<dbReference type="Pfam" id="PF01704">
    <property type="entry name" value="UDPGP"/>
    <property type="match status" value="1"/>
</dbReference>
<dbReference type="PANTHER" id="PTHR11952:SF14">
    <property type="entry name" value="UTP--GLUCOSE-1-PHOSPHATE URIDYLYLTRANSFERASE 3, CHLOROPLASTIC"/>
    <property type="match status" value="1"/>
</dbReference>
<dbReference type="AlphaFoldDB" id="A0ABD1AMD7"/>
<accession>A0ABD1AMD7</accession>
<dbReference type="Proteomes" id="UP001558713">
    <property type="component" value="Unassembled WGS sequence"/>
</dbReference>
<dbReference type="PANTHER" id="PTHR11952">
    <property type="entry name" value="UDP- GLUCOSE PYROPHOSPHORYLASE"/>
    <property type="match status" value="1"/>
</dbReference>
<dbReference type="SUPFAM" id="SSF53448">
    <property type="entry name" value="Nucleotide-diphospho-sugar transferases"/>
    <property type="match status" value="1"/>
</dbReference>
<feature type="domain" description="UGP3-like C-terminal hexapeptide repeats" evidence="3">
    <location>
        <begin position="714"/>
        <end position="877"/>
    </location>
</feature>
<dbReference type="FunFam" id="3.90.550.10:FF:000114">
    <property type="entry name" value="UTP--glucose-1-phosphate uridylyltransferase 3 chloroplastic"/>
    <property type="match status" value="1"/>
</dbReference>
<dbReference type="GO" id="GO:0016779">
    <property type="term" value="F:nucleotidyltransferase activity"/>
    <property type="evidence" value="ECO:0007669"/>
    <property type="project" value="UniProtKB-KW"/>
</dbReference>
<keyword evidence="1" id="KW-0808">Transferase</keyword>
<name>A0ABD1AMD7_CARAN</name>
<comment type="caution">
    <text evidence="4">The sequence shown here is derived from an EMBL/GenBank/DDBJ whole genome shotgun (WGS) entry which is preliminary data.</text>
</comment>
<gene>
    <name evidence="4" type="ORF">V5N11_034227</name>
</gene>
<dbReference type="InterPro" id="IPR057388">
    <property type="entry name" value="Hexapep_UGP3_C"/>
</dbReference>
<evidence type="ECO:0000256" key="1">
    <source>
        <dbReference type="ARBA" id="ARBA00022679"/>
    </source>
</evidence>
<dbReference type="InterPro" id="IPR002618">
    <property type="entry name" value="UDPGP_fam"/>
</dbReference>
<keyword evidence="5" id="KW-1185">Reference proteome</keyword>
<sequence length="883" mass="99023">MANPQASPILHHQNHLSLFHFRNTSRLPSFSSLHFTKPLLFLPSSSLSSQLPQSEQQCNNRQVRRHVSTVPVEYSTPTPPESDDFLSEIDRLKALLSKLDVSKDLRRKDAVIDADSRVRRFFSENRGGGLSKFLGSFGLNSKEMFLVKCVIAAGQEHALCVGYEEAFEEEEEYTVRSSVKSALYALVEMIERFDVNSSGYNGRRETGTVLDAEEIAHFRKFLTFLEEIEQFYDCIGGIIGYQVMVLELLHQSSKRHNNTNRSHFVEESLGCQYLEMHTPSVLDLAQRKEYASQAALWGIEGLPDLGEIYPLGGAADRLGLVDSETGECLPAAMLAHCGRTLLEGLIRDLQAREFLYFKLYGKQCVTPVAIMTSAAKNNHEHVSSLCKRLKWFGRGQSNFRLFEQPLVPAVSAEDGQWIVSKPFVPVSKPGGHGVIWKLAYDKGVFKWFYDHGRKGATVRQVSNVVAATDVTLLALAGIGLRYNKKLGFASCKRNAGATEGINVLMEKKNFDGKWEYGISCIEYTEFDKFGISSRSPSSNGLQADFPANTNILYVDLHAAELIGSSSNAKSLPNMVLNTKKRIEYIDQYGDYHSVLGGRLECTMQNIADNFLNKFPSRFQGNLEDKLDTYIVYNERRKVTSSAKKKKPHASAALHQTPDGALLDILRNAYDLLTECDIKLPMIEPNDKYVDSPPPYLILLHPALGPLWEVTRQKFKGGSIASFSELQLEIAELSWNNVQVDGSLIITAENAMGSTIPNETGEPILQYGLRCGKCKLHKVKVVNQGIDWNSKSNVYWRNDVNRLETCKIILHGNAEFEASNVTIEGNHVFEVPDRHRLKITPGNSGLSINLEAMKEEVMETGSWYWSYQLNGSHIHLEQVEVSQN</sequence>
<dbReference type="Pfam" id="PF25441">
    <property type="entry name" value="Hexapep_UGP3_C"/>
    <property type="match status" value="1"/>
</dbReference>
<keyword evidence="2 4" id="KW-0548">Nucleotidyltransferase</keyword>
<proteinExistence type="predicted"/>
<organism evidence="4 5">
    <name type="scientific">Cardamine amara subsp. amara</name>
    <dbReference type="NCBI Taxonomy" id="228776"/>
    <lineage>
        <taxon>Eukaryota</taxon>
        <taxon>Viridiplantae</taxon>
        <taxon>Streptophyta</taxon>
        <taxon>Embryophyta</taxon>
        <taxon>Tracheophyta</taxon>
        <taxon>Spermatophyta</taxon>
        <taxon>Magnoliopsida</taxon>
        <taxon>eudicotyledons</taxon>
        <taxon>Gunneridae</taxon>
        <taxon>Pentapetalae</taxon>
        <taxon>rosids</taxon>
        <taxon>malvids</taxon>
        <taxon>Brassicales</taxon>
        <taxon>Brassicaceae</taxon>
        <taxon>Cardamineae</taxon>
        <taxon>Cardamine</taxon>
    </lineage>
</organism>
<evidence type="ECO:0000256" key="2">
    <source>
        <dbReference type="ARBA" id="ARBA00022695"/>
    </source>
</evidence>
<reference evidence="4 5" key="1">
    <citation type="submission" date="2024-04" db="EMBL/GenBank/DDBJ databases">
        <title>Genome assembly C_amara_ONT_v2.</title>
        <authorList>
            <person name="Yant L."/>
            <person name="Moore C."/>
            <person name="Slenker M."/>
        </authorList>
    </citation>
    <scope>NUCLEOTIDE SEQUENCE [LARGE SCALE GENOMIC DNA]</scope>
    <source>
        <tissue evidence="4">Leaf</tissue>
    </source>
</reference>
<protein>
    <submittedName>
        <fullName evidence="4">UTP--glucose-1-phosphate uridylyltransferase 3</fullName>
    </submittedName>
</protein>